<keyword evidence="3 7" id="KW-1133">Transmembrane helix</keyword>
<dbReference type="AlphaFoldDB" id="A0A136IQQ7"/>
<feature type="transmembrane region" description="Helical" evidence="7">
    <location>
        <begin position="236"/>
        <end position="257"/>
    </location>
</feature>
<feature type="compositionally biased region" description="Gly residues" evidence="6">
    <location>
        <begin position="342"/>
        <end position="367"/>
    </location>
</feature>
<feature type="compositionally biased region" description="Basic and acidic residues" evidence="6">
    <location>
        <begin position="412"/>
        <end position="424"/>
    </location>
</feature>
<feature type="compositionally biased region" description="Polar residues" evidence="6">
    <location>
        <begin position="370"/>
        <end position="385"/>
    </location>
</feature>
<feature type="transmembrane region" description="Helical" evidence="7">
    <location>
        <begin position="269"/>
        <end position="285"/>
    </location>
</feature>
<dbReference type="Pfam" id="PF20684">
    <property type="entry name" value="Fung_rhodopsin"/>
    <property type="match status" value="1"/>
</dbReference>
<feature type="transmembrane region" description="Helical" evidence="7">
    <location>
        <begin position="100"/>
        <end position="122"/>
    </location>
</feature>
<dbReference type="GO" id="GO:0016020">
    <property type="term" value="C:membrane"/>
    <property type="evidence" value="ECO:0007669"/>
    <property type="project" value="UniProtKB-SubCell"/>
</dbReference>
<evidence type="ECO:0000256" key="7">
    <source>
        <dbReference type="SAM" id="Phobius"/>
    </source>
</evidence>
<evidence type="ECO:0000256" key="2">
    <source>
        <dbReference type="ARBA" id="ARBA00022692"/>
    </source>
</evidence>
<gene>
    <name evidence="9" type="ORF">Micbo1qcDRAFT_152020</name>
</gene>
<accession>A0A136IQQ7</accession>
<dbReference type="EMBL" id="KQ964263">
    <property type="protein sequence ID" value="KXJ87260.1"/>
    <property type="molecule type" value="Genomic_DNA"/>
</dbReference>
<keyword evidence="2 7" id="KW-0812">Transmembrane</keyword>
<evidence type="ECO:0000313" key="9">
    <source>
        <dbReference type="EMBL" id="KXJ87260.1"/>
    </source>
</evidence>
<evidence type="ECO:0000256" key="1">
    <source>
        <dbReference type="ARBA" id="ARBA00004141"/>
    </source>
</evidence>
<feature type="region of interest" description="Disordered" evidence="6">
    <location>
        <begin position="478"/>
        <end position="505"/>
    </location>
</feature>
<keyword evidence="4 7" id="KW-0472">Membrane</keyword>
<feature type="region of interest" description="Disordered" evidence="6">
    <location>
        <begin position="340"/>
        <end position="439"/>
    </location>
</feature>
<feature type="transmembrane region" description="Helical" evidence="7">
    <location>
        <begin position="182"/>
        <end position="204"/>
    </location>
</feature>
<protein>
    <recommendedName>
        <fullName evidence="8">Rhodopsin domain-containing protein</fullName>
    </recommendedName>
</protein>
<feature type="transmembrane region" description="Helical" evidence="7">
    <location>
        <begin position="64"/>
        <end position="88"/>
    </location>
</feature>
<evidence type="ECO:0000313" key="10">
    <source>
        <dbReference type="Proteomes" id="UP000070501"/>
    </source>
</evidence>
<sequence>MPPPSSLSSSSLPSAMFGQPVNTEDDYYVTKGMFRMWGVVGVDPSAGVVIALQPPPGYVFESRVVPIVAGSVLVLLAMIIPTTVRLVLRGKKDSVLRFGWDDWTILLAMIVAIGYPITQIILPLLGTAGLHTWDMTYTQFKIGFHGAMIARSIFYVAVGLTKLSITLFVRRMAYRASRRWQIFIDVFLATVVAYVLLAVFWNLFACNPIDAHGDLSVYGRAPEPPVCVDYVFQSRVFAGVHLAQGVVLLTTPVVFLWKVRIDRAKKIRLYVIWLVGALAVCSGMLRELRPVSSQDISWGYTETLVWTSVDLTLELLVASLPVLDGMLASGWHRAAARVMTTKGGGGGGTGSRSGGGGTGGGSSGGGIWSRRSQAGRTITTISGTHKGNMIDSSSSSSGGSGGGGKSAMVKLAEMHERSESRESIVPKGASGGERGSDDGMEMTILRTQEVRVLYSPKQEHFMDGGMPATARKEHYLDRPEWRQDGPGQQAPEQAVVEAARMPGRS</sequence>
<dbReference type="Proteomes" id="UP000070501">
    <property type="component" value="Unassembled WGS sequence"/>
</dbReference>
<dbReference type="InParanoid" id="A0A136IQQ7"/>
<evidence type="ECO:0000259" key="8">
    <source>
        <dbReference type="Pfam" id="PF20684"/>
    </source>
</evidence>
<feature type="domain" description="Rhodopsin" evidence="8">
    <location>
        <begin position="85"/>
        <end position="327"/>
    </location>
</feature>
<dbReference type="PANTHER" id="PTHR33048:SF129">
    <property type="entry name" value="INTEGRAL MEMBRANE PROTEIN-RELATED"/>
    <property type="match status" value="1"/>
</dbReference>
<comment type="subcellular location">
    <subcellularLocation>
        <location evidence="1">Membrane</location>
        <topology evidence="1">Multi-pass membrane protein</topology>
    </subcellularLocation>
</comment>
<dbReference type="InterPro" id="IPR052337">
    <property type="entry name" value="SAT4-like"/>
</dbReference>
<evidence type="ECO:0000256" key="3">
    <source>
        <dbReference type="ARBA" id="ARBA00022989"/>
    </source>
</evidence>
<feature type="transmembrane region" description="Helical" evidence="7">
    <location>
        <begin position="142"/>
        <end position="161"/>
    </location>
</feature>
<dbReference type="OrthoDB" id="444631at2759"/>
<feature type="compositionally biased region" description="Low complexity" evidence="6">
    <location>
        <begin position="488"/>
        <end position="499"/>
    </location>
</feature>
<organism evidence="9 10">
    <name type="scientific">Microdochium bolleyi</name>
    <dbReference type="NCBI Taxonomy" id="196109"/>
    <lineage>
        <taxon>Eukaryota</taxon>
        <taxon>Fungi</taxon>
        <taxon>Dikarya</taxon>
        <taxon>Ascomycota</taxon>
        <taxon>Pezizomycotina</taxon>
        <taxon>Sordariomycetes</taxon>
        <taxon>Xylariomycetidae</taxon>
        <taxon>Xylariales</taxon>
        <taxon>Microdochiaceae</taxon>
        <taxon>Microdochium</taxon>
    </lineage>
</organism>
<dbReference type="PANTHER" id="PTHR33048">
    <property type="entry name" value="PTH11-LIKE INTEGRAL MEMBRANE PROTEIN (AFU_ORTHOLOGUE AFUA_5G11245)"/>
    <property type="match status" value="1"/>
</dbReference>
<proteinExistence type="inferred from homology"/>
<name>A0A136IQQ7_9PEZI</name>
<evidence type="ECO:0000256" key="5">
    <source>
        <dbReference type="ARBA" id="ARBA00038359"/>
    </source>
</evidence>
<evidence type="ECO:0000256" key="6">
    <source>
        <dbReference type="SAM" id="MobiDB-lite"/>
    </source>
</evidence>
<comment type="similarity">
    <text evidence="5">Belongs to the SAT4 family.</text>
</comment>
<reference evidence="10" key="1">
    <citation type="submission" date="2016-02" db="EMBL/GenBank/DDBJ databases">
        <title>Draft genome sequence of Microdochium bolleyi, a fungal endophyte of beachgrass.</title>
        <authorList>
            <consortium name="DOE Joint Genome Institute"/>
            <person name="David A.S."/>
            <person name="May G."/>
            <person name="Haridas S."/>
            <person name="Lim J."/>
            <person name="Wang M."/>
            <person name="Labutti K."/>
            <person name="Lipzen A."/>
            <person name="Barry K."/>
            <person name="Grigoriev I.V."/>
        </authorList>
    </citation>
    <scope>NUCLEOTIDE SEQUENCE [LARGE SCALE GENOMIC DNA]</scope>
    <source>
        <strain evidence="10">J235TASD1</strain>
    </source>
</reference>
<dbReference type="InterPro" id="IPR049326">
    <property type="entry name" value="Rhodopsin_dom_fungi"/>
</dbReference>
<keyword evidence="10" id="KW-1185">Reference proteome</keyword>
<evidence type="ECO:0000256" key="4">
    <source>
        <dbReference type="ARBA" id="ARBA00023136"/>
    </source>
</evidence>